<feature type="compositionally biased region" description="Acidic residues" evidence="1">
    <location>
        <begin position="123"/>
        <end position="140"/>
    </location>
</feature>
<feature type="compositionally biased region" description="Basic and acidic residues" evidence="1">
    <location>
        <begin position="1099"/>
        <end position="1113"/>
    </location>
</feature>
<gene>
    <name evidence="2" type="ORF">BDP27DRAFT_1384442</name>
</gene>
<proteinExistence type="predicted"/>
<dbReference type="PANTHER" id="PTHR31912:SF34">
    <property type="entry name" value="NOTOCHORD-RELATED PROTEIN"/>
    <property type="match status" value="1"/>
</dbReference>
<dbReference type="AlphaFoldDB" id="A0A9P5PQ01"/>
<dbReference type="PANTHER" id="PTHR31912">
    <property type="entry name" value="IP13529P"/>
    <property type="match status" value="1"/>
</dbReference>
<dbReference type="EMBL" id="JADNRY010000096">
    <property type="protein sequence ID" value="KAF9065870.1"/>
    <property type="molecule type" value="Genomic_DNA"/>
</dbReference>
<protein>
    <submittedName>
        <fullName evidence="2">Uncharacterized protein</fullName>
    </submittedName>
</protein>
<keyword evidence="3" id="KW-1185">Reference proteome</keyword>
<reference evidence="2" key="1">
    <citation type="submission" date="2020-11" db="EMBL/GenBank/DDBJ databases">
        <authorList>
            <consortium name="DOE Joint Genome Institute"/>
            <person name="Ahrendt S."/>
            <person name="Riley R."/>
            <person name="Andreopoulos W."/>
            <person name="Labutti K."/>
            <person name="Pangilinan J."/>
            <person name="Ruiz-Duenas F.J."/>
            <person name="Barrasa J.M."/>
            <person name="Sanchez-Garcia M."/>
            <person name="Camarero S."/>
            <person name="Miyauchi S."/>
            <person name="Serrano A."/>
            <person name="Linde D."/>
            <person name="Babiker R."/>
            <person name="Drula E."/>
            <person name="Ayuso-Fernandez I."/>
            <person name="Pacheco R."/>
            <person name="Padilla G."/>
            <person name="Ferreira P."/>
            <person name="Barriuso J."/>
            <person name="Kellner H."/>
            <person name="Castanera R."/>
            <person name="Alfaro M."/>
            <person name="Ramirez L."/>
            <person name="Pisabarro A.G."/>
            <person name="Kuo A."/>
            <person name="Tritt A."/>
            <person name="Lipzen A."/>
            <person name="He G."/>
            <person name="Yan M."/>
            <person name="Ng V."/>
            <person name="Cullen D."/>
            <person name="Martin F."/>
            <person name="Rosso M.-N."/>
            <person name="Henrissat B."/>
            <person name="Hibbett D."/>
            <person name="Martinez A.T."/>
            <person name="Grigoriev I.V."/>
        </authorList>
    </citation>
    <scope>NUCLEOTIDE SEQUENCE</scope>
    <source>
        <strain evidence="2">AH 40177</strain>
    </source>
</reference>
<name>A0A9P5PQ01_9AGAR</name>
<sequence>MQRKSVKDHLTSRKHLQNVERTEHRKIEAAEMREKLQRTYHGPSMTSSMSDSIPDVPYRPDMFEHEKYSSELMCPEVTLPSLSNEDLFMLTDELFEEVDVEEQVSQQYRELLDEAIHLSSFGFEEEDGPDPEDSDTAMEEELPHTDEDCEGTYRPYPNMVSMLLDIMDNLPRLRISNNSMKLILWMLKMLGVPRVPSFNKFRGMQEILRKECGVTPDAHISDFQNHYHSIDPRETFARDFANPQVAPHIMLYPEETEGPRGEAWQFDRWKEYGPSQLTPMYSRGLKQFWIDEVSQLKDGSYVLPRNWIMRDKELHSDCSDVHVTPTGWEIDTDTRSIAATQFAFTYDDVTSVIGGDIIWRSGQENTPQMPNPLHKIAKGDDLYVVMLPLWCDDVSGNKSKQYNKHINIYSVNGSLPGRLLQQEYFVNFVSTSPHATSLEQFKSLRDQINATEKDPVRCFNAHTKRMCRAILRVPMLPADNPQQSEEASHIGGNSNHPCRKCNVGGGHKETETPTGYHAFYCDNESLRRSCSEIKEELNNQLKTAMAGVEAAVTKRQTTSGVKDKITEYWISQLLAKARKIKEESPRRTVDSIMEELTEWLKMQPGMKMNPLLDIAGLDPSQDTPVEILHTILLGVLKYVWHMINTLMSDKELELLAVQLQSTDTDGLTVPPLHAAYMVQYRNNLIGKHFKTLMQILPFHMHGFSKVNNTYFELTRAVGALGALLWVPEIHNMDEYLADLDVLVGNVLDAFAQIVPSKILVKMKLHLLVHLKSDIKWFGPLIHYSTEVFEAFNAVFQLCSIFSNHQAPSRDIAFKFAGLNRLKHMLSGGFYPVKASQDEKKWVQASVAIQDILRKAPIIQRHLGWVPEQIENPGVIRFKSRNKAQSIPWSQSKASTYIHEIPPDNMLWLVGDNSKVVASSGNLCTLGSWVFVKASPDRQVIGRICKILLCSSSETASGFITVEESQLGAEVHEDFHCPTLHRPSSTPLVTVKSTGIQTLGLTVLQDVLFRFSAQHDCRLANCQPTRQVQKVQERQVTSKVQSLIEHADDNNFIINMFALHNSTVLRQALPRSLWKPKPLFSDRLARHTSIAEVLVISQTEKRAQTQQKTKETRARNKAAAQKGATGTSE</sequence>
<feature type="region of interest" description="Disordered" evidence="1">
    <location>
        <begin position="1"/>
        <end position="28"/>
    </location>
</feature>
<feature type="region of interest" description="Disordered" evidence="1">
    <location>
        <begin position="122"/>
        <end position="151"/>
    </location>
</feature>
<organism evidence="2 3">
    <name type="scientific">Rhodocollybia butyracea</name>
    <dbReference type="NCBI Taxonomy" id="206335"/>
    <lineage>
        <taxon>Eukaryota</taxon>
        <taxon>Fungi</taxon>
        <taxon>Dikarya</taxon>
        <taxon>Basidiomycota</taxon>
        <taxon>Agaricomycotina</taxon>
        <taxon>Agaricomycetes</taxon>
        <taxon>Agaricomycetidae</taxon>
        <taxon>Agaricales</taxon>
        <taxon>Marasmiineae</taxon>
        <taxon>Omphalotaceae</taxon>
        <taxon>Rhodocollybia</taxon>
    </lineage>
</organism>
<evidence type="ECO:0000313" key="2">
    <source>
        <dbReference type="EMBL" id="KAF9065870.1"/>
    </source>
</evidence>
<evidence type="ECO:0000313" key="3">
    <source>
        <dbReference type="Proteomes" id="UP000772434"/>
    </source>
</evidence>
<dbReference type="OrthoDB" id="2506088at2759"/>
<feature type="region of interest" description="Disordered" evidence="1">
    <location>
        <begin position="1099"/>
        <end position="1128"/>
    </location>
</feature>
<accession>A0A9P5PQ01</accession>
<comment type="caution">
    <text evidence="2">The sequence shown here is derived from an EMBL/GenBank/DDBJ whole genome shotgun (WGS) entry which is preliminary data.</text>
</comment>
<dbReference type="Proteomes" id="UP000772434">
    <property type="component" value="Unassembled WGS sequence"/>
</dbReference>
<evidence type="ECO:0000256" key="1">
    <source>
        <dbReference type="SAM" id="MobiDB-lite"/>
    </source>
</evidence>